<reference evidence="1" key="2">
    <citation type="submission" date="2020-01" db="EMBL/GenBank/DDBJ databases">
        <authorList>
            <person name="Campanaro S."/>
        </authorList>
    </citation>
    <scope>NUCLEOTIDE SEQUENCE</scope>
    <source>
        <strain evidence="1">AS06rmzACSIP_7</strain>
    </source>
</reference>
<dbReference type="AlphaFoldDB" id="A0A971S029"/>
<evidence type="ECO:0000313" key="1">
    <source>
        <dbReference type="EMBL" id="NLW34174.1"/>
    </source>
</evidence>
<dbReference type="EMBL" id="JAAYEE010000028">
    <property type="protein sequence ID" value="NLW34174.1"/>
    <property type="molecule type" value="Genomic_DNA"/>
</dbReference>
<reference evidence="1" key="1">
    <citation type="journal article" date="2020" name="Biotechnol. Biofuels">
        <title>New insights from the biogas microbiome by comprehensive genome-resolved metagenomics of nearly 1600 species originating from multiple anaerobic digesters.</title>
        <authorList>
            <person name="Campanaro S."/>
            <person name="Treu L."/>
            <person name="Rodriguez-R L.M."/>
            <person name="Kovalovszki A."/>
            <person name="Ziels R.M."/>
            <person name="Maus I."/>
            <person name="Zhu X."/>
            <person name="Kougias P.G."/>
            <person name="Basile A."/>
            <person name="Luo G."/>
            <person name="Schluter A."/>
            <person name="Konstantinidis K.T."/>
            <person name="Angelidaki I."/>
        </authorList>
    </citation>
    <scope>NUCLEOTIDE SEQUENCE</scope>
    <source>
        <strain evidence="1">AS06rmzACSIP_7</strain>
    </source>
</reference>
<name>A0A971S029_9BACT</name>
<gene>
    <name evidence="1" type="ORF">GXY80_01645</name>
</gene>
<dbReference type="Proteomes" id="UP000777265">
    <property type="component" value="Unassembled WGS sequence"/>
</dbReference>
<protein>
    <submittedName>
        <fullName evidence="1">Uncharacterized protein</fullName>
    </submittedName>
</protein>
<sequence length="142" mass="16421">MRVAGRTLRSCIVASFLGFLLLPWVADASEGWLYFGRDKSSENTKYYYGADSVRYASADHVSAWMKIRQPSGDQILETEINCSGRLFRVLRNPTTDFWETLWQKPRPIVTQYVVSGWLEIPPDSEMSSLRKILCNNPQKDWH</sequence>
<evidence type="ECO:0000313" key="2">
    <source>
        <dbReference type="Proteomes" id="UP000777265"/>
    </source>
</evidence>
<organism evidence="1 2">
    <name type="scientific">Syntrophorhabdus aromaticivorans</name>
    <dbReference type="NCBI Taxonomy" id="328301"/>
    <lineage>
        <taxon>Bacteria</taxon>
        <taxon>Pseudomonadati</taxon>
        <taxon>Thermodesulfobacteriota</taxon>
        <taxon>Syntrophorhabdia</taxon>
        <taxon>Syntrophorhabdales</taxon>
        <taxon>Syntrophorhabdaceae</taxon>
        <taxon>Syntrophorhabdus</taxon>
    </lineage>
</organism>
<accession>A0A971S029</accession>
<comment type="caution">
    <text evidence="1">The sequence shown here is derived from an EMBL/GenBank/DDBJ whole genome shotgun (WGS) entry which is preliminary data.</text>
</comment>
<proteinExistence type="predicted"/>